<dbReference type="EMBL" id="JACGCM010000859">
    <property type="protein sequence ID" value="KAF6165093.1"/>
    <property type="molecule type" value="Genomic_DNA"/>
</dbReference>
<organism evidence="2 3">
    <name type="scientific">Kingdonia uniflora</name>
    <dbReference type="NCBI Taxonomy" id="39325"/>
    <lineage>
        <taxon>Eukaryota</taxon>
        <taxon>Viridiplantae</taxon>
        <taxon>Streptophyta</taxon>
        <taxon>Embryophyta</taxon>
        <taxon>Tracheophyta</taxon>
        <taxon>Spermatophyta</taxon>
        <taxon>Magnoliopsida</taxon>
        <taxon>Ranunculales</taxon>
        <taxon>Circaeasteraceae</taxon>
        <taxon>Kingdonia</taxon>
    </lineage>
</organism>
<keyword evidence="3" id="KW-1185">Reference proteome</keyword>
<feature type="region of interest" description="Disordered" evidence="1">
    <location>
        <begin position="1"/>
        <end position="42"/>
    </location>
</feature>
<evidence type="ECO:0000313" key="2">
    <source>
        <dbReference type="EMBL" id="KAF6165093.1"/>
    </source>
</evidence>
<protein>
    <submittedName>
        <fullName evidence="2">Uncharacterized protein</fullName>
    </submittedName>
</protein>
<name>A0A7J7NDD4_9MAGN</name>
<gene>
    <name evidence="2" type="ORF">GIB67_000677</name>
</gene>
<evidence type="ECO:0000313" key="3">
    <source>
        <dbReference type="Proteomes" id="UP000541444"/>
    </source>
</evidence>
<accession>A0A7J7NDD4</accession>
<reference evidence="2 3" key="1">
    <citation type="journal article" date="2020" name="IScience">
        <title>Genome Sequencing of the Endangered Kingdonia uniflora (Circaeasteraceae, Ranunculales) Reveals Potential Mechanisms of Evolutionary Specialization.</title>
        <authorList>
            <person name="Sun Y."/>
            <person name="Deng T."/>
            <person name="Zhang A."/>
            <person name="Moore M.J."/>
            <person name="Landis J.B."/>
            <person name="Lin N."/>
            <person name="Zhang H."/>
            <person name="Zhang X."/>
            <person name="Huang J."/>
            <person name="Zhang X."/>
            <person name="Sun H."/>
            <person name="Wang H."/>
        </authorList>
    </citation>
    <scope>NUCLEOTIDE SEQUENCE [LARGE SCALE GENOMIC DNA]</scope>
    <source>
        <strain evidence="2">TB1705</strain>
        <tissue evidence="2">Leaf</tissue>
    </source>
</reference>
<comment type="caution">
    <text evidence="2">The sequence shown here is derived from an EMBL/GenBank/DDBJ whole genome shotgun (WGS) entry which is preliminary data.</text>
</comment>
<feature type="compositionally biased region" description="Polar residues" evidence="1">
    <location>
        <begin position="1"/>
        <end position="21"/>
    </location>
</feature>
<evidence type="ECO:0000256" key="1">
    <source>
        <dbReference type="SAM" id="MobiDB-lite"/>
    </source>
</evidence>
<dbReference type="AlphaFoldDB" id="A0A7J7NDD4"/>
<proteinExistence type="predicted"/>
<dbReference type="Proteomes" id="UP000541444">
    <property type="component" value="Unassembled WGS sequence"/>
</dbReference>
<sequence length="79" mass="8689">MNQYTQSASPSPRKNAYSGNTIIPPFGARPLLSSQRPAMDDPNEVYRKNAINKVLESLHGDVVGLRKNREAEMDGLFGA</sequence>